<dbReference type="InterPro" id="IPR000433">
    <property type="entry name" value="Znf_ZZ"/>
</dbReference>
<dbReference type="GO" id="GO:0008270">
    <property type="term" value="F:zinc ion binding"/>
    <property type="evidence" value="ECO:0007669"/>
    <property type="project" value="UniProtKB-KW"/>
</dbReference>
<dbReference type="FunFam" id="1.10.418.10:FF:000089">
    <property type="entry name" value="Spectrin beta chain"/>
    <property type="match status" value="1"/>
</dbReference>
<keyword evidence="3" id="KW-1003">Cell membrane</keyword>
<dbReference type="InterPro" id="IPR035436">
    <property type="entry name" value="Dystrophin/utrophin"/>
</dbReference>
<dbReference type="PANTHER" id="PTHR12268">
    <property type="entry name" value="E3 UBIQUITIN-PROTEIN LIGASE KCMF1"/>
    <property type="match status" value="1"/>
</dbReference>
<dbReference type="Gene3D" id="1.20.58.60">
    <property type="match status" value="12"/>
</dbReference>
<keyword evidence="4" id="KW-0963">Cytoplasm</keyword>
<dbReference type="PROSITE" id="PS50020">
    <property type="entry name" value="WW_DOMAIN_2"/>
    <property type="match status" value="1"/>
</dbReference>
<dbReference type="GO" id="GO:0030010">
    <property type="term" value="P:establishment of cell polarity"/>
    <property type="evidence" value="ECO:0007669"/>
    <property type="project" value="UniProtKB-ARBA"/>
</dbReference>
<dbReference type="Gene3D" id="1.10.238.10">
    <property type="entry name" value="EF-hand"/>
    <property type="match status" value="2"/>
</dbReference>
<dbReference type="SUPFAM" id="SSF46966">
    <property type="entry name" value="Spectrin repeat"/>
    <property type="match status" value="11"/>
</dbReference>
<comment type="subcellular location">
    <subcellularLocation>
        <location evidence="2">Cell membrane</location>
        <location evidence="2">Sarcolemma</location>
        <topology evidence="2">Peripheral membrane protein</topology>
        <orientation evidence="2">Cytoplasmic side</orientation>
    </subcellularLocation>
    <subcellularLocation>
        <location evidence="1">Cytoplasm</location>
        <location evidence="1">Cytoskeleton</location>
    </subcellularLocation>
</comment>
<dbReference type="GO" id="GO:0050699">
    <property type="term" value="F:WW domain binding"/>
    <property type="evidence" value="ECO:0007669"/>
    <property type="project" value="UniProtKB-ARBA"/>
</dbReference>
<evidence type="ECO:0000256" key="10">
    <source>
        <dbReference type="ARBA" id="ARBA00023136"/>
    </source>
</evidence>
<evidence type="ECO:0000256" key="12">
    <source>
        <dbReference type="ARBA" id="ARBA00023212"/>
    </source>
</evidence>
<dbReference type="FunFam" id="3.30.60.90:FF:000001">
    <property type="entry name" value="Dystrophin isoform 2"/>
    <property type="match status" value="1"/>
</dbReference>
<feature type="domain" description="Calponin-homology (CH)" evidence="19">
    <location>
        <begin position="4"/>
        <end position="108"/>
    </location>
</feature>
<dbReference type="SMART" id="SM00456">
    <property type="entry name" value="WW"/>
    <property type="match status" value="1"/>
</dbReference>
<feature type="region of interest" description="Disordered" evidence="17">
    <location>
        <begin position="1607"/>
        <end position="1629"/>
    </location>
</feature>
<dbReference type="CDD" id="cd02334">
    <property type="entry name" value="ZZ_dystrophin"/>
    <property type="match status" value="1"/>
</dbReference>
<evidence type="ECO:0000313" key="21">
    <source>
        <dbReference type="EMBL" id="JAC15067.1"/>
    </source>
</evidence>
<dbReference type="InterPro" id="IPR011992">
    <property type="entry name" value="EF-hand-dom_pair"/>
</dbReference>
<evidence type="ECO:0000256" key="9">
    <source>
        <dbReference type="ARBA" id="ARBA00022837"/>
    </source>
</evidence>
<keyword evidence="9" id="KW-0106">Calcium</keyword>
<dbReference type="InterPro" id="IPR001589">
    <property type="entry name" value="Actinin_actin-bd_CS"/>
</dbReference>
<feature type="compositionally biased region" description="Acidic residues" evidence="17">
    <location>
        <begin position="1641"/>
        <end position="1656"/>
    </location>
</feature>
<evidence type="ECO:0000256" key="13">
    <source>
        <dbReference type="ARBA" id="ARBA00065906"/>
    </source>
</evidence>
<feature type="compositionally biased region" description="Low complexity" evidence="17">
    <location>
        <begin position="2378"/>
        <end position="2391"/>
    </location>
</feature>
<dbReference type="GO" id="GO:0042383">
    <property type="term" value="C:sarcolemma"/>
    <property type="evidence" value="ECO:0007669"/>
    <property type="project" value="UniProtKB-SubCell"/>
</dbReference>
<dbReference type="GO" id="GO:0016010">
    <property type="term" value="C:dystrophin-associated glycoprotein complex"/>
    <property type="evidence" value="ECO:0007669"/>
    <property type="project" value="UniProtKB-ARBA"/>
</dbReference>
<dbReference type="InterPro" id="IPR001715">
    <property type="entry name" value="CH_dom"/>
</dbReference>
<evidence type="ECO:0000259" key="20">
    <source>
        <dbReference type="PROSITE" id="PS50135"/>
    </source>
</evidence>
<feature type="coiled-coil region" evidence="16">
    <location>
        <begin position="1014"/>
        <end position="1067"/>
    </location>
</feature>
<evidence type="ECO:0000256" key="16">
    <source>
        <dbReference type="SAM" id="Coils"/>
    </source>
</evidence>
<protein>
    <recommendedName>
        <fullName evidence="14">Protein detached</fullName>
    </recommendedName>
</protein>
<keyword evidence="7 15" id="KW-0863">Zinc-finger</keyword>
<dbReference type="SUPFAM" id="SSF51045">
    <property type="entry name" value="WW domain"/>
    <property type="match status" value="1"/>
</dbReference>
<dbReference type="Gene3D" id="2.20.70.10">
    <property type="match status" value="1"/>
</dbReference>
<sequence>EREDVQKKTFAKWINSQLTKRNHSPINDLVVDLQDGTILLSLLEILTGKEYKREKGRMRVHHLNNVNKALQILDYNTVKLVNISSNDIVDGNPKLILGLVWSIILHWQVHWSLKELMTDAEQTNLEKTLLTWCKQNTQKYEVEINNFTTSWSDGLAFNALIHNFRPELFDYANIARRHPNARLDHAFRIAQEHLKIERLLDAEDVNTSVPDKKSIMMYVMCLFQSLPHSASQRDTGESSPMECDTNNGGRPLSVATNVSIELGGYQVALEEVLTWLLEAEDKLNFDEPLANNLEDVKIQFNHHESFIGDLYRHREGVGAVLEEGVRMLGDGGLTKDEEDEVRVQMRLLNSRWETLRVNAIQKQSRIYKAVMAYQDSEVESLRRWMTQIEDRISRMPELGTDIDTIKEQLNTSCQLQEDIKKQQVVVDSLSQFVVVVDDNTAETHSQLEDQLSALAERWAHICQWAEERSNKLETIMYNINELESNLLKLETWIKQQEIILKSMEAEPATEIGEILGRIKRLQNLKHEMDCYQETLCSINNSIVILTNEKYNTVNNYIARCEAISDRWDALNLIMDIQAHRISCSGFEISLTPRVSDKPPAVTSTHAWQPPVESIHELQDLWARVDSIQHTLTNYTKRCSNGETYTLEEIREMLLSLREKEKETQKLCESSTEIANKRPCEETNSLKEKSYQFSNLISDMIQKLENEEKKLSSVLNSHLKKTDSSNEPVYANGLDQHTPNESVVQEIEEPKKILTNEEQEKLNKTLSNIKELHEWIINLEFKCHNGEMIINDSAELFKLKAKYQGLKDDLDKKNVDYRMFYDSASDLLNELSEYTEIITLEEELSKLRIRWADVTNKIIGRHNILQNASHKYGEFRALVAQETVWLDKLEKRLRKSPKSAADAEEISQDLDDLENYIRNHPEVRVECIEEFGKGLVEDHVMERSIQQDMNAVALRWKQLCKEATDRTHLLEISVEEAQQSETNIAKFQEWLDHVHAQIISRIDNDLTSDDLPDDVQRLLDEFEKQANTLKEMEDEVKHYEAEGKVEAASRLQEQMVLLKNRFMEVMERFEEWRSSNNVEPRLCRALRELRGVEEACCLLELASDEPEAIQGQLNHCMRFYQMLSDLKAEVENIIKTGRQMVEDNTVPDAEEYNYRLDALKELYNKLGEEITSSKSTLEAALEISQTLNADLTATVSWVNAVSNDLDQIEATPSNDRDISAELTFVKETLEEWKKQHNTKDRIDQGYNKFITLCDPSFLESLRERMNDAFNKFENLNSRLRKTLELLEEVRKTNETKNKEKDVVKMSENIEQKSAPSGKDIPTISVTEVNEQIDTNQNENKPSISMGISNPAFEEREVESRSVIDKSSNSIAVSTSTNRGSVYENVDYIETIPEEVEIGESDTFNLTKESTLFSRVSDNTLNESNVSSEREDILDENDPKCKMVEVKEIEITKTIVTSVEPMEHTVSRAESVEFVEIVDSGPDESDPEDKRSPATVRRVVDSKNKKHLAPGEILAKRQRLASDEALRKSAENLRTKEKDCENVISELEDDAIAQNNDLPPVCLKISDNMKHSEQTTMTTLNKTEKEEHPEEVTLRKEVQVSKTYEIIGNFSKNKEPHTPMEEDNDSFYGSDKETDDAVIFSEDEARIEDDSSSDDEVEPISKDDEMQGKSVANYENSGDKFSTVSLQDESPDSPTLPLDQEVAEYEEAAAEMLERMETMLVTINGVSKEKDPCRRLEILESELSQLAPDAATLISRGDGLILKVHCQMPEKAIALKSTSQNKLRAKWAQVMKQTEAQKMDAQLADILLTEYHNLITNINLKITNINLKLGQANNDEAKLQEVMSEYEACEHSMARLFDVTRDLTGCKVVTDSKELAAAWKALSDKFNALKKNPSLMDKNASFFDKDMMDSPADYVAHVNKVREAVSTVARKIKQPPLSTDFDPFHLQEEALKDIKEKLSRLKVEVDKIDQKRNRILRKVHGEGRENVVKAVERVKQEWEMSNTNLSDRFSHLNKCKEQWESLRKNCEKFANWLSSMEDATKDLDTNKYSVVEVKAKLRDLEKQATTKTGVVNSIVGAGRDMVALGGSQAKEMWQTVESLRHRWNHLLAQFKSVREMLAMLQSGKQANGVLESTMATLDEVKSLLKTPANPSDEGALTVRINLVKTLQEELFKKQKELSNIQSNGQAEKIKTILADINKTQDLLSEHREYLNKKLTSLKRLLAQLECVTAWVNEVKTRVNICRELSPQERLRVLDNIMTCIYDREAEVKEVKENFNNLDKECRGEMPSELREQIKKLSENWQYLKNRGELTPSKIPVAQQMVVTSEPQSPVHLNEKPLMTSTPITKKSPCSVQKSPLSKQATSPETQGVAELTQPSTAAKGSGSVSEVRGGSVSPRLLPPTFSSPRTALIASLDKSILQVRDWLALEEDMLRQQTVVVGSVQDILQVLDKQKNVIRELEQKKPQLDELVHTAETLKADFNRQQVHGKVSKLREHWDETNSKVMQRKTELDAMLADSHRYEAKRAEVDTWLNRMESRLARMAPVGNTADVLEAQMREQKSFHAELHQYKHHIELFNQLTQKLIAVYQQDDTTKVKKTTELINQRYNELNTSIINRGKGLHSAINSLHNFDRSLEKFLAWLSEVESGLEAVEAETEREGKPGHQLKDVQCEIENHKEVFSSLNGTGRKLLGSLTSQDDAVMLQRRLDEMNQRWHHLKNKSMAIRNRLESNAEHWNALLLSLRELIEWVIRKDTELSSLATIQADTNTLIKQQDDHRAFRRQLEDKRPVVESNLLSGRQYIANEPPLSDTSDSEVGAGGDDSRGYRTAEQQARELTRCIRREVNKLSEKWNALIDRSARLHDTLDDTLTRMRLFEKCLEDASGRLAASETACASWQPTTDPAQAPAQLDNLQKFGERLGPLQRSIEDMNDHVASFRSSNVDLSPALLARVDDLNARWRAIQMTVDDRFKALRGLTSGGVPPNHSFLSASVDRPWERATTPTKVPYYINHQLETTHWDHPKMTELMNSLSDLNEVRFSAYRTALKLRTVQKRMCLDLVTVNRAIDAFDSHGLRAQNDKVLDVTDMISVLNTIYEQIATENPSLVNVPLCLDLAVNWLLNVYDSQRTGQVRVLSFKVGIVLLCKGHLEQKYRYLFRLMADPSRLVDQRKLGLLLHDCIQIPRQLGEVAAFGGSNIEPSVRSCFEQAGNNSTTIEAVQFLSWLEREPQSMVWLPVLHRVAASESAKHQAKCNICKQYPIIGFRYRCLKCFNFDMCQTCFFSGRKAKSHKLTHPMQEYCTATTSGEDVRDFTRALRNKFKSKRYWAKHPRVGYLPVQTVLEGDPLAAPPTPPHPHHSNTPNPGHDVHSTLEMYASRLAEVELRTRTNSTPDSEDEHQLIAQYCHSLNGGEPGSIPRSPVQVMAAIDADQRHELEAMIRELEEENAGLQAEWERLRGKSGGVGNGSSSGGEILGDEVDMVAEARLLRQHKGRLEARMQILEDHNRQLEAQLQRLRHLLHEPSGKAGTGTLQTRSVTASQLAQDSPAKQHEQTGDLGKAVSELVSAITEDTT</sequence>
<dbReference type="GO" id="GO:0048790">
    <property type="term" value="P:maintenance of presynaptic active zone structure"/>
    <property type="evidence" value="ECO:0007669"/>
    <property type="project" value="UniProtKB-ARBA"/>
</dbReference>
<comment type="subunit">
    <text evidence="13">Component of the dystrophin associated protein complex (DAPC). Interacts with Dg, via the Dg WW domain binding sites.</text>
</comment>
<dbReference type="PROSITE" id="PS50135">
    <property type="entry name" value="ZF_ZZ_2"/>
    <property type="match status" value="1"/>
</dbReference>
<evidence type="ECO:0000256" key="1">
    <source>
        <dbReference type="ARBA" id="ARBA00004245"/>
    </source>
</evidence>
<dbReference type="PROSITE" id="PS01357">
    <property type="entry name" value="ZF_ZZ_1"/>
    <property type="match status" value="1"/>
</dbReference>
<feature type="coiled-coil region" evidence="16">
    <location>
        <begin position="1942"/>
        <end position="1976"/>
    </location>
</feature>
<feature type="coiled-coil region" evidence="16">
    <location>
        <begin position="2438"/>
        <end position="2465"/>
    </location>
</feature>
<evidence type="ECO:0000259" key="18">
    <source>
        <dbReference type="PROSITE" id="PS50020"/>
    </source>
</evidence>
<reference evidence="21" key="1">
    <citation type="journal article" date="2014" name="PLoS Negl. Trop. Dis.">
        <title>An updated insight into the Sialotranscriptome of Triatoma infestans: developmental stage and geographic variations.</title>
        <authorList>
            <person name="Schwarz A."/>
            <person name="Medrano-Mercado N."/>
            <person name="Schaub G.A."/>
            <person name="Struchiner C.J."/>
            <person name="Bargues M.D."/>
            <person name="Levy M.Z."/>
            <person name="Ribeiro J.M."/>
        </authorList>
    </citation>
    <scope>NUCLEOTIDE SEQUENCE</scope>
    <source>
        <strain evidence="21">Chile</strain>
        <tissue evidence="21">Salivary glands</tissue>
    </source>
</reference>
<dbReference type="InterPro" id="IPR001202">
    <property type="entry name" value="WW_dom"/>
</dbReference>
<evidence type="ECO:0000256" key="8">
    <source>
        <dbReference type="ARBA" id="ARBA00022833"/>
    </source>
</evidence>
<dbReference type="PANTHER" id="PTHR12268:SF14">
    <property type="entry name" value="DYSTROPHIN-1"/>
    <property type="match status" value="1"/>
</dbReference>
<keyword evidence="8" id="KW-0862">Zinc</keyword>
<keyword evidence="16" id="KW-0175">Coiled coil</keyword>
<dbReference type="GO" id="GO:0046928">
    <property type="term" value="P:regulation of neurotransmitter secretion"/>
    <property type="evidence" value="ECO:0007669"/>
    <property type="project" value="UniProtKB-ARBA"/>
</dbReference>
<dbReference type="SMART" id="SM00291">
    <property type="entry name" value="ZnF_ZZ"/>
    <property type="match status" value="1"/>
</dbReference>
<feature type="domain" description="ZZ-type" evidence="20">
    <location>
        <begin position="3237"/>
        <end position="3293"/>
    </location>
</feature>
<dbReference type="CDD" id="cd16242">
    <property type="entry name" value="EFh_DMD_like"/>
    <property type="match status" value="1"/>
</dbReference>
<dbReference type="GO" id="GO:0046716">
    <property type="term" value="P:muscle cell cellular homeostasis"/>
    <property type="evidence" value="ECO:0007669"/>
    <property type="project" value="UniProtKB-ARBA"/>
</dbReference>
<feature type="region of interest" description="Disordered" evidence="17">
    <location>
        <begin position="1641"/>
        <end position="1697"/>
    </location>
</feature>
<dbReference type="SMART" id="SM00150">
    <property type="entry name" value="SPEC"/>
    <property type="match status" value="14"/>
</dbReference>
<evidence type="ECO:0000256" key="11">
    <source>
        <dbReference type="ARBA" id="ARBA00023203"/>
    </source>
</evidence>
<dbReference type="PROSITE" id="PS00020">
    <property type="entry name" value="ACTININ_2"/>
    <property type="match status" value="1"/>
</dbReference>
<dbReference type="CDD" id="cd21186">
    <property type="entry name" value="CH_DMD-like_rpt1"/>
    <property type="match status" value="1"/>
</dbReference>
<dbReference type="InterPro" id="IPR036872">
    <property type="entry name" value="CH_dom_sf"/>
</dbReference>
<dbReference type="Gene3D" id="3.30.60.90">
    <property type="match status" value="1"/>
</dbReference>
<dbReference type="InterPro" id="IPR015153">
    <property type="entry name" value="EF-hand_dom_typ1"/>
</dbReference>
<evidence type="ECO:0000256" key="7">
    <source>
        <dbReference type="ARBA" id="ARBA00022771"/>
    </source>
</evidence>
<dbReference type="InterPro" id="IPR036020">
    <property type="entry name" value="WW_dom_sf"/>
</dbReference>
<proteinExistence type="evidence at transcript level"/>
<dbReference type="CDD" id="cd00201">
    <property type="entry name" value="WW"/>
    <property type="match status" value="1"/>
</dbReference>
<dbReference type="Gene3D" id="1.10.418.10">
    <property type="entry name" value="Calponin-like domain"/>
    <property type="match status" value="2"/>
</dbReference>
<dbReference type="GO" id="GO:0007274">
    <property type="term" value="P:neuromuscular synaptic transmission"/>
    <property type="evidence" value="ECO:0007669"/>
    <property type="project" value="UniProtKB-ARBA"/>
</dbReference>
<dbReference type="SUPFAM" id="SSF57850">
    <property type="entry name" value="RING/U-box"/>
    <property type="match status" value="1"/>
</dbReference>
<dbReference type="InterPro" id="IPR002017">
    <property type="entry name" value="Spectrin_repeat"/>
</dbReference>
<dbReference type="InterPro" id="IPR015154">
    <property type="entry name" value="EF-hand_dom_typ2"/>
</dbReference>
<feature type="region of interest" description="Disordered" evidence="17">
    <location>
        <begin position="3509"/>
        <end position="3560"/>
    </location>
</feature>
<evidence type="ECO:0000256" key="2">
    <source>
        <dbReference type="ARBA" id="ARBA00004278"/>
    </source>
</evidence>
<dbReference type="Pfam" id="PF00307">
    <property type="entry name" value="CH"/>
    <property type="match status" value="2"/>
</dbReference>
<dbReference type="SMART" id="SM00033">
    <property type="entry name" value="CH"/>
    <property type="match status" value="2"/>
</dbReference>
<keyword evidence="12" id="KW-0206">Cytoskeleton</keyword>
<keyword evidence="10" id="KW-0472">Membrane</keyword>
<evidence type="ECO:0000259" key="19">
    <source>
        <dbReference type="PROSITE" id="PS50021"/>
    </source>
</evidence>
<name>A0A023F0P7_TRIIF</name>
<dbReference type="PROSITE" id="PS50021">
    <property type="entry name" value="CH"/>
    <property type="match status" value="2"/>
</dbReference>
<feature type="coiled-coil region" evidence="16">
    <location>
        <begin position="3413"/>
        <end position="3447"/>
    </location>
</feature>
<dbReference type="GO" id="GO:0048172">
    <property type="term" value="P:regulation of short-term neuronal synaptic plasticity"/>
    <property type="evidence" value="ECO:0007669"/>
    <property type="project" value="UniProtKB-ARBA"/>
</dbReference>
<feature type="coiled-coil region" evidence="16">
    <location>
        <begin position="3479"/>
        <end position="3509"/>
    </location>
</feature>
<feature type="compositionally biased region" description="Polar residues" evidence="17">
    <location>
        <begin position="1671"/>
        <end position="1686"/>
    </location>
</feature>
<feature type="domain" description="WW" evidence="18">
    <location>
        <begin position="2982"/>
        <end position="3015"/>
    </location>
</feature>
<feature type="compositionally biased region" description="Polar residues" evidence="17">
    <location>
        <begin position="3517"/>
        <end position="3531"/>
    </location>
</feature>
<evidence type="ECO:0000256" key="17">
    <source>
        <dbReference type="SAM" id="MobiDB-lite"/>
    </source>
</evidence>
<keyword evidence="11" id="KW-0009">Actin-binding</keyword>
<dbReference type="GO" id="GO:0007474">
    <property type="term" value="P:imaginal disc-derived wing vein specification"/>
    <property type="evidence" value="ECO:0007669"/>
    <property type="project" value="UniProtKB-ARBA"/>
</dbReference>
<keyword evidence="5" id="KW-0479">Metal-binding</keyword>
<feature type="region of interest" description="Disordered" evidence="17">
    <location>
        <begin position="2794"/>
        <end position="2819"/>
    </location>
</feature>
<dbReference type="Pfam" id="PF09068">
    <property type="entry name" value="EF-hand_2"/>
    <property type="match status" value="1"/>
</dbReference>
<evidence type="ECO:0000256" key="3">
    <source>
        <dbReference type="ARBA" id="ARBA00022475"/>
    </source>
</evidence>
<dbReference type="GO" id="GO:0031594">
    <property type="term" value="C:neuromuscular junction"/>
    <property type="evidence" value="ECO:0007669"/>
    <property type="project" value="UniProtKB-ARBA"/>
</dbReference>
<dbReference type="GO" id="GO:0005737">
    <property type="term" value="C:cytoplasm"/>
    <property type="evidence" value="ECO:0007669"/>
    <property type="project" value="UniProtKB-ARBA"/>
</dbReference>
<dbReference type="InterPro" id="IPR018159">
    <property type="entry name" value="Spectrin/alpha-actinin"/>
</dbReference>
<dbReference type="InterPro" id="IPR050774">
    <property type="entry name" value="KCMF1/Dystrophin"/>
</dbReference>
<evidence type="ECO:0000256" key="4">
    <source>
        <dbReference type="ARBA" id="ARBA00022490"/>
    </source>
</evidence>
<feature type="coiled-coil region" evidence="16">
    <location>
        <begin position="1257"/>
        <end position="1298"/>
    </location>
</feature>
<feature type="region of interest" description="Disordered" evidence="17">
    <location>
        <begin position="2323"/>
        <end position="2398"/>
    </location>
</feature>
<organism evidence="21">
    <name type="scientific">Triatoma infestans</name>
    <name type="common">Assassin bug</name>
    <dbReference type="NCBI Taxonomy" id="30076"/>
    <lineage>
        <taxon>Eukaryota</taxon>
        <taxon>Metazoa</taxon>
        <taxon>Ecdysozoa</taxon>
        <taxon>Arthropoda</taxon>
        <taxon>Hexapoda</taxon>
        <taxon>Insecta</taxon>
        <taxon>Pterygota</taxon>
        <taxon>Neoptera</taxon>
        <taxon>Paraneoptera</taxon>
        <taxon>Hemiptera</taxon>
        <taxon>Heteroptera</taxon>
        <taxon>Panheteroptera</taxon>
        <taxon>Cimicomorpha</taxon>
        <taxon>Reduviidae</taxon>
        <taxon>Triatominae</taxon>
        <taxon>Triatoma</taxon>
    </lineage>
</organism>
<dbReference type="FunFam" id="1.20.58.60:FF:000075">
    <property type="entry name" value="utrophin isoform X1"/>
    <property type="match status" value="1"/>
</dbReference>
<dbReference type="Pfam" id="PF00569">
    <property type="entry name" value="ZZ"/>
    <property type="match status" value="1"/>
</dbReference>
<evidence type="ECO:0000256" key="6">
    <source>
        <dbReference type="ARBA" id="ARBA00022737"/>
    </source>
</evidence>
<feature type="non-terminal residue" evidence="21">
    <location>
        <position position="1"/>
    </location>
</feature>
<evidence type="ECO:0000256" key="5">
    <source>
        <dbReference type="ARBA" id="ARBA00022723"/>
    </source>
</evidence>
<dbReference type="GO" id="GO:0003779">
    <property type="term" value="F:actin binding"/>
    <property type="evidence" value="ECO:0007669"/>
    <property type="project" value="UniProtKB-KW"/>
</dbReference>
<dbReference type="GO" id="GO:0005856">
    <property type="term" value="C:cytoskeleton"/>
    <property type="evidence" value="ECO:0007669"/>
    <property type="project" value="UniProtKB-SubCell"/>
</dbReference>
<feature type="region of interest" description="Disordered" evidence="17">
    <location>
        <begin position="3332"/>
        <end position="3355"/>
    </location>
</feature>
<feature type="domain" description="Calponin-homology (CH)" evidence="19">
    <location>
        <begin position="123"/>
        <end position="227"/>
    </location>
</feature>
<dbReference type="SUPFAM" id="SSF47576">
    <property type="entry name" value="Calponin-homology domain, CH-domain"/>
    <property type="match status" value="1"/>
</dbReference>
<dbReference type="Pfam" id="PF09069">
    <property type="entry name" value="EF-hand_3"/>
    <property type="match status" value="1"/>
</dbReference>
<dbReference type="CDD" id="cd00176">
    <property type="entry name" value="SPEC"/>
    <property type="match status" value="8"/>
</dbReference>
<dbReference type="GO" id="GO:0008586">
    <property type="term" value="P:imaginal disc-derived wing vein morphogenesis"/>
    <property type="evidence" value="ECO:0007669"/>
    <property type="project" value="UniProtKB-ARBA"/>
</dbReference>
<accession>A0A023F0P7</accession>
<dbReference type="SUPFAM" id="SSF47473">
    <property type="entry name" value="EF-hand"/>
    <property type="match status" value="2"/>
</dbReference>
<dbReference type="EMBL" id="GBBI01003645">
    <property type="protein sequence ID" value="JAC15067.1"/>
    <property type="molecule type" value="mRNA"/>
</dbReference>
<feature type="compositionally biased region" description="Polar residues" evidence="17">
    <location>
        <begin position="2336"/>
        <end position="2363"/>
    </location>
</feature>
<evidence type="ECO:0000256" key="14">
    <source>
        <dbReference type="ARBA" id="ARBA00083840"/>
    </source>
</evidence>
<dbReference type="InterPro" id="IPR043145">
    <property type="entry name" value="Znf_ZZ_sf"/>
</dbReference>
<dbReference type="PIRSF" id="PIRSF002341">
    <property type="entry name" value="Dystrophin/utrophin"/>
    <property type="match status" value="1"/>
</dbReference>
<evidence type="ECO:0000256" key="15">
    <source>
        <dbReference type="PROSITE-ProRule" id="PRU00228"/>
    </source>
</evidence>
<keyword evidence="6" id="KW-0677">Repeat</keyword>
<dbReference type="Pfam" id="PF00435">
    <property type="entry name" value="Spectrin"/>
    <property type="match status" value="7"/>
</dbReference>